<gene>
    <name evidence="1" type="ORF">MW7_012500</name>
</gene>
<organism evidence="1 2">
    <name type="scientific">Imbroritus primus</name>
    <dbReference type="NCBI Taxonomy" id="3058603"/>
    <lineage>
        <taxon>Bacteria</taxon>
        <taxon>Pseudomonadati</taxon>
        <taxon>Pseudomonadota</taxon>
        <taxon>Betaproteobacteria</taxon>
        <taxon>Burkholderiales</taxon>
        <taxon>Burkholderiaceae</taxon>
        <taxon>Imbroritus</taxon>
    </lineage>
</organism>
<evidence type="ECO:0000313" key="2">
    <source>
        <dbReference type="Proteomes" id="UP000004277"/>
    </source>
</evidence>
<dbReference type="Proteomes" id="UP000004277">
    <property type="component" value="Unassembled WGS sequence"/>
</dbReference>
<keyword evidence="2" id="KW-1185">Reference proteome</keyword>
<name>A0ACD3SMF4_9BURK</name>
<comment type="caution">
    <text evidence="1">The sequence shown here is derived from an EMBL/GenBank/DDBJ whole genome shotgun (WGS) entry which is preliminary data.</text>
</comment>
<reference evidence="1" key="1">
    <citation type="submission" date="2019-05" db="EMBL/GenBank/DDBJ databases">
        <title>Revised genome assembly of Burkholderiaceae (previously Ralstonia) sp. PBA.</title>
        <authorList>
            <person name="Gan H.M."/>
        </authorList>
    </citation>
    <scope>NUCLEOTIDE SEQUENCE</scope>
    <source>
        <strain evidence="1">PBA</strain>
    </source>
</reference>
<dbReference type="EMBL" id="AKCV02000023">
    <property type="protein sequence ID" value="TMS57418.1"/>
    <property type="molecule type" value="Genomic_DNA"/>
</dbReference>
<sequence length="87" mass="9755">MTVRILLAVLWPAFLVAGLAEGLMFSMFNPDDIQVFGMDVELSRMAAYTIGFFMLWGMCTMSGLLTAYVITGLRDPLMEPAQDDLRR</sequence>
<protein>
    <submittedName>
        <fullName evidence="1">Uncharacterized protein</fullName>
    </submittedName>
</protein>
<proteinExistence type="predicted"/>
<evidence type="ECO:0000313" key="1">
    <source>
        <dbReference type="EMBL" id="TMS57418.1"/>
    </source>
</evidence>
<accession>A0ACD3SMF4</accession>